<accession>C6HXE7</accession>
<evidence type="ECO:0000256" key="5">
    <source>
        <dbReference type="ARBA" id="ARBA00023004"/>
    </source>
</evidence>
<protein>
    <submittedName>
        <fullName evidence="7">Dyp-type peroxidase family</fullName>
    </submittedName>
</protein>
<organism evidence="7 8">
    <name type="scientific">Leptospirillum ferrodiazotrophum</name>
    <dbReference type="NCBI Taxonomy" id="412449"/>
    <lineage>
        <taxon>Bacteria</taxon>
        <taxon>Pseudomonadati</taxon>
        <taxon>Nitrospirota</taxon>
        <taxon>Nitrospiria</taxon>
        <taxon>Nitrospirales</taxon>
        <taxon>Nitrospiraceae</taxon>
        <taxon>Leptospirillum</taxon>
    </lineage>
</organism>
<dbReference type="InterPro" id="IPR011008">
    <property type="entry name" value="Dimeric_a/b-barrel"/>
</dbReference>
<dbReference type="InterPro" id="IPR006314">
    <property type="entry name" value="Dyp_peroxidase"/>
</dbReference>
<dbReference type="Proteomes" id="UP000009374">
    <property type="component" value="Unassembled WGS sequence"/>
</dbReference>
<dbReference type="GO" id="GO:0046872">
    <property type="term" value="F:metal ion binding"/>
    <property type="evidence" value="ECO:0007669"/>
    <property type="project" value="UniProtKB-KW"/>
</dbReference>
<evidence type="ECO:0000256" key="2">
    <source>
        <dbReference type="ARBA" id="ARBA00022559"/>
    </source>
</evidence>
<evidence type="ECO:0000256" key="4">
    <source>
        <dbReference type="ARBA" id="ARBA00023002"/>
    </source>
</evidence>
<dbReference type="Pfam" id="PF20628">
    <property type="entry name" value="Dyp_perox_C"/>
    <property type="match status" value="1"/>
</dbReference>
<evidence type="ECO:0000256" key="3">
    <source>
        <dbReference type="ARBA" id="ARBA00022723"/>
    </source>
</evidence>
<keyword evidence="2 7" id="KW-0575">Peroxidase</keyword>
<sequence length="292" mass="32271">MAERFPQQHILSPNLPYGLSLTWRESPDFDPLRARETLSSQFDPAAAILGIGDPLLQSLSLPLPALRPFPSLAGPGVSIPSSQGSLWTFATAKTRSELFDISEALLALFGRDFILEDRMETFTYREGRDLSGYVDGTENPQGDRAFSVAIADGTSAPRGSSFVAVQRWKHDLDLLHTHSRSEQDRMIGRDISTNREIDDAPISAHIKRSAQESFSPDAFIFRKSMPWAEGNGKGLEFIAFGSSLDPFERILRRMAGTEDGIRDALFTFSAPITGSYYWCPPVSGRSLDLSLP</sequence>
<dbReference type="GO" id="GO:0004601">
    <property type="term" value="F:peroxidase activity"/>
    <property type="evidence" value="ECO:0007669"/>
    <property type="project" value="UniProtKB-KW"/>
</dbReference>
<comment type="cofactor">
    <cofactor evidence="1">
        <name>heme b</name>
        <dbReference type="ChEBI" id="CHEBI:60344"/>
    </cofactor>
</comment>
<keyword evidence="4" id="KW-0560">Oxidoreductase</keyword>
<dbReference type="GO" id="GO:0020037">
    <property type="term" value="F:heme binding"/>
    <property type="evidence" value="ECO:0007669"/>
    <property type="project" value="InterPro"/>
</dbReference>
<dbReference type="EMBL" id="GG693873">
    <property type="protein sequence ID" value="EES52699.1"/>
    <property type="molecule type" value="Genomic_DNA"/>
</dbReference>
<evidence type="ECO:0000313" key="8">
    <source>
        <dbReference type="Proteomes" id="UP000009374"/>
    </source>
</evidence>
<keyword evidence="8" id="KW-1185">Reference proteome</keyword>
<evidence type="ECO:0000259" key="6">
    <source>
        <dbReference type="Pfam" id="PF20628"/>
    </source>
</evidence>
<dbReference type="SUPFAM" id="SSF54909">
    <property type="entry name" value="Dimeric alpha+beta barrel"/>
    <property type="match status" value="1"/>
</dbReference>
<dbReference type="NCBIfam" id="TIGR01413">
    <property type="entry name" value="Dyp_perox_fam"/>
    <property type="match status" value="1"/>
</dbReference>
<reference evidence="7 8" key="1">
    <citation type="journal article" date="2009" name="Appl. Environ. Microbiol.">
        <title>Community genomic and proteomic analyses of chemoautotrophic iron-oxidizing "Leptospirillum rubarum" (Group II) and "Leptospirillum ferrodiazotrophum" (Group III) bacteria in acid mine drainage biofilms.</title>
        <authorList>
            <person name="Goltsman D.S."/>
            <person name="Denef V.J."/>
            <person name="Singer S.W."/>
            <person name="VerBerkmoes N.C."/>
            <person name="Lefsrud M."/>
            <person name="Mueller R.S."/>
            <person name="Dick G.J."/>
            <person name="Sun C.L."/>
            <person name="Wheeler K.E."/>
            <person name="Zemla A."/>
            <person name="Baker B.J."/>
            <person name="Hauser L."/>
            <person name="Land M."/>
            <person name="Shah M.B."/>
            <person name="Thelen M.P."/>
            <person name="Hettich R.L."/>
            <person name="Banfield J.F."/>
        </authorList>
    </citation>
    <scope>NUCLEOTIDE SEQUENCE [LARGE SCALE GENOMIC DNA]</scope>
</reference>
<gene>
    <name evidence="7" type="ORF">UBAL3_92050071</name>
</gene>
<dbReference type="AlphaFoldDB" id="C6HXE7"/>
<feature type="domain" description="Dyp-type peroxidase C-terminal" evidence="6">
    <location>
        <begin position="127"/>
        <end position="282"/>
    </location>
</feature>
<proteinExistence type="predicted"/>
<dbReference type="PANTHER" id="PTHR30521">
    <property type="entry name" value="DEFERROCHELATASE/PEROXIDASE"/>
    <property type="match status" value="1"/>
</dbReference>
<keyword evidence="3" id="KW-0479">Metal-binding</keyword>
<dbReference type="InterPro" id="IPR048328">
    <property type="entry name" value="Dyp_perox_C"/>
</dbReference>
<dbReference type="GO" id="GO:0005829">
    <property type="term" value="C:cytosol"/>
    <property type="evidence" value="ECO:0007669"/>
    <property type="project" value="TreeGrafter"/>
</dbReference>
<dbReference type="PANTHER" id="PTHR30521:SF0">
    <property type="entry name" value="DYP-TYPE PEROXIDASE FAMILY PROTEIN"/>
    <property type="match status" value="1"/>
</dbReference>
<name>C6HXE7_9BACT</name>
<evidence type="ECO:0000256" key="1">
    <source>
        <dbReference type="ARBA" id="ARBA00001970"/>
    </source>
</evidence>
<dbReference type="PROSITE" id="PS51404">
    <property type="entry name" value="DYP_PEROXIDASE"/>
    <property type="match status" value="1"/>
</dbReference>
<evidence type="ECO:0000313" key="7">
    <source>
        <dbReference type="EMBL" id="EES52699.1"/>
    </source>
</evidence>
<keyword evidence="5" id="KW-0408">Iron</keyword>